<dbReference type="Proteomes" id="UP000029507">
    <property type="component" value="Chromosome"/>
</dbReference>
<gene>
    <name evidence="2" type="ORF">PSTEL_04160</name>
</gene>
<dbReference type="InterPro" id="IPR024534">
    <property type="entry name" value="JetD_C"/>
</dbReference>
<accession>A0A089N197</accession>
<dbReference type="AlphaFoldDB" id="A0A089N197"/>
<dbReference type="Pfam" id="PF09983">
    <property type="entry name" value="JetD_C"/>
    <property type="match status" value="1"/>
</dbReference>
<evidence type="ECO:0000313" key="3">
    <source>
        <dbReference type="Proteomes" id="UP000029507"/>
    </source>
</evidence>
<dbReference type="HOGENOM" id="CLU_065541_0_0_9"/>
<organism evidence="2 3">
    <name type="scientific">Paenibacillus stellifer</name>
    <dbReference type="NCBI Taxonomy" id="169760"/>
    <lineage>
        <taxon>Bacteria</taxon>
        <taxon>Bacillati</taxon>
        <taxon>Bacillota</taxon>
        <taxon>Bacilli</taxon>
        <taxon>Bacillales</taxon>
        <taxon>Paenibacillaceae</taxon>
        <taxon>Paenibacillus</taxon>
    </lineage>
</organism>
<keyword evidence="3" id="KW-1185">Reference proteome</keyword>
<dbReference type="KEGG" id="pste:PSTEL_04160"/>
<proteinExistence type="predicted"/>
<dbReference type="STRING" id="169760.PSTEL_04160"/>
<protein>
    <recommendedName>
        <fullName evidence="1">Wadjet protein JetD C-terminal domain-containing protein</fullName>
    </recommendedName>
</protein>
<sequence length="349" mass="39746">MQIKQTIEQHISLMKKTTIPLEELESLFKGAEVGPRAFAEAVLELENSGVLESVKAAGRTLKQPSLAYRYRVNKQEMTGHHIRLLQQVRLSLHPAIQLDGYFALSAEQFQQDQPWIEQINQYLKIYGFPSSAVPAPERSFQLTGNEKWITDLGGHALLKRLGLWERLLIHPVSDPLMFAVNPALSHPASSRCLNLIVENKTTFQALLPVLTSSLFSTLIYGCGNKITGNLDMFPLQYPVPGRDHRFYYFGDLDYEGIRIWHEASKQHPLLPALPFYEACLAKPYVLGKSNQRRNEEALGAFLSYFSGDAQDQLIRCLGCGGYIPQETLTSEELQQIWRSQEWKQWIAWN</sequence>
<feature type="domain" description="Wadjet protein JetD C-terminal" evidence="1">
    <location>
        <begin position="195"/>
        <end position="331"/>
    </location>
</feature>
<name>A0A089N197_9BACL</name>
<evidence type="ECO:0000313" key="2">
    <source>
        <dbReference type="EMBL" id="AIQ62419.1"/>
    </source>
</evidence>
<dbReference type="EMBL" id="CP009286">
    <property type="protein sequence ID" value="AIQ62419.1"/>
    <property type="molecule type" value="Genomic_DNA"/>
</dbReference>
<dbReference type="RefSeq" id="WP_038693626.1">
    <property type="nucleotide sequence ID" value="NZ_CP009286.1"/>
</dbReference>
<evidence type="ECO:0000259" key="1">
    <source>
        <dbReference type="Pfam" id="PF09983"/>
    </source>
</evidence>
<dbReference type="OrthoDB" id="9809365at2"/>
<reference evidence="2 3" key="1">
    <citation type="submission" date="2014-08" db="EMBL/GenBank/DDBJ databases">
        <title>Comparative genomics of the Paenibacillus odorifer group.</title>
        <authorList>
            <person name="den Bakker H.C."/>
            <person name="Tsai Y.-C."/>
            <person name="Martin N."/>
            <person name="Korlach J."/>
            <person name="Wiedmann M."/>
        </authorList>
    </citation>
    <scope>NUCLEOTIDE SEQUENCE [LARGE SCALE GENOMIC DNA]</scope>
    <source>
        <strain evidence="2 3">DSM 14472</strain>
    </source>
</reference>